<keyword evidence="6 12" id="KW-0812">Transmembrane</keyword>
<dbReference type="GO" id="GO:0098719">
    <property type="term" value="P:sodium ion import across plasma membrane"/>
    <property type="evidence" value="ECO:0007669"/>
    <property type="project" value="TreeGrafter"/>
</dbReference>
<keyword evidence="8 12" id="KW-0915">Sodium</keyword>
<feature type="transmembrane region" description="Helical" evidence="12">
    <location>
        <begin position="363"/>
        <end position="386"/>
    </location>
</feature>
<dbReference type="GO" id="GO:0005886">
    <property type="term" value="C:plasma membrane"/>
    <property type="evidence" value="ECO:0007669"/>
    <property type="project" value="UniProtKB-SubCell"/>
</dbReference>
<evidence type="ECO:0000256" key="4">
    <source>
        <dbReference type="ARBA" id="ARBA00022449"/>
    </source>
</evidence>
<evidence type="ECO:0000256" key="8">
    <source>
        <dbReference type="ARBA" id="ARBA00023053"/>
    </source>
</evidence>
<evidence type="ECO:0000313" key="15">
    <source>
        <dbReference type="Proteomes" id="UP000614469"/>
    </source>
</evidence>
<accession>A0A8J6NQN8</accession>
<dbReference type="PANTHER" id="PTHR10110">
    <property type="entry name" value="SODIUM/HYDROGEN EXCHANGER"/>
    <property type="match status" value="1"/>
</dbReference>
<sequence>MEELGHIILEAERSILLLLLIALVVSILAKRFRWPYTVGLVIMGLVLTFIRQSELIISPELILGILVPPLLFEAAFHIRVDDLRRDFGLIMLLAIPGVILTTMLVGGAINWGTGMSMATALVFGALIAATDPVAVVALFKQLGVPKRLQILLEGESLFNDGTAIVMFGLMLDIALRGQFNLTESLIDFVRVAGGGVFVGLILGILASQAIGRIDDALVETTITTILAFGAYLIGEELHVSGVLAVVVAGIVNGNVGPRGMSPTTRIVVNNFWEYGAFLANSLIFLIIGLTTDLQILIDNWQAIGVAILATLGVRALSIYGFSLFGKDIPTKWKHILYWGGLRGAIVLALALSIPIDFPERDRLLAMAFGVVLFTLLVQGFSMDTLVKKLALVKRTESQIEYEKRHARYISNNSASKHLAEMNKQGLLSAHIWHQMKPIFKEREDFLLEAMQDLLAANPTVEIEELDSARREALRVQRSTLGSLFRDGVISDEIYSDLIGEVDEALTERHVNWSQLLETGIGRKRTINKMMAVIVQEDDLDNVLVEMSNAGFGADPLPSTGGFLSRKNVTLLIGIPRGREADIVNILEKSCKRRVKYVRSPLDGAFLPLSRPVPVKIGGATIFTFDIEEYHEF</sequence>
<gene>
    <name evidence="14" type="ORF">H8E29_13515</name>
</gene>
<dbReference type="InterPro" id="IPR004705">
    <property type="entry name" value="Cation/H_exchanger_CPA1_bac"/>
</dbReference>
<comment type="similarity">
    <text evidence="2 12">Belongs to the monovalent cation:proton antiporter 1 (CPA1) transporter (TC 2.A.36) family.</text>
</comment>
<feature type="transmembrane region" description="Helical" evidence="12">
    <location>
        <begin position="185"/>
        <end position="204"/>
    </location>
</feature>
<evidence type="ECO:0000256" key="7">
    <source>
        <dbReference type="ARBA" id="ARBA00022989"/>
    </source>
</evidence>
<feature type="transmembrane region" description="Helical" evidence="12">
    <location>
        <begin position="6"/>
        <end position="27"/>
    </location>
</feature>
<feature type="transmembrane region" description="Helical" evidence="12">
    <location>
        <begin position="303"/>
        <end position="324"/>
    </location>
</feature>
<evidence type="ECO:0000256" key="11">
    <source>
        <dbReference type="ARBA" id="ARBA00023201"/>
    </source>
</evidence>
<dbReference type="InterPro" id="IPR018422">
    <property type="entry name" value="Cation/H_exchanger_CPA1"/>
</dbReference>
<dbReference type="Pfam" id="PF06153">
    <property type="entry name" value="CdAMP_rec"/>
    <property type="match status" value="1"/>
</dbReference>
<evidence type="ECO:0000256" key="12">
    <source>
        <dbReference type="RuleBase" id="RU366002"/>
    </source>
</evidence>
<evidence type="ECO:0000256" key="10">
    <source>
        <dbReference type="ARBA" id="ARBA00023136"/>
    </source>
</evidence>
<name>A0A8J6NQN8_9CHLR</name>
<keyword evidence="5 12" id="KW-1003">Cell membrane</keyword>
<evidence type="ECO:0000256" key="6">
    <source>
        <dbReference type="ARBA" id="ARBA00022692"/>
    </source>
</evidence>
<keyword evidence="9 12" id="KW-0406">Ion transport</keyword>
<dbReference type="InterPro" id="IPR010375">
    <property type="entry name" value="CdAMP_rec"/>
</dbReference>
<dbReference type="PANTHER" id="PTHR10110:SF195">
    <property type="entry name" value="NA(+)_H(+) ANTIPORTER NHAS2"/>
    <property type="match status" value="1"/>
</dbReference>
<evidence type="ECO:0000259" key="13">
    <source>
        <dbReference type="Pfam" id="PF00999"/>
    </source>
</evidence>
<dbReference type="NCBIfam" id="TIGR00831">
    <property type="entry name" value="a_cpa1"/>
    <property type="match status" value="1"/>
</dbReference>
<feature type="domain" description="Cation/H+ exchanger transmembrane" evidence="13">
    <location>
        <begin position="20"/>
        <end position="388"/>
    </location>
</feature>
<dbReference type="Proteomes" id="UP000614469">
    <property type="component" value="Unassembled WGS sequence"/>
</dbReference>
<keyword evidence="3 12" id="KW-0813">Transport</keyword>
<feature type="transmembrane region" description="Helical" evidence="12">
    <location>
        <begin position="336"/>
        <end position="357"/>
    </location>
</feature>
<feature type="transmembrane region" description="Helical" evidence="12">
    <location>
        <begin position="56"/>
        <end position="76"/>
    </location>
</feature>
<organism evidence="14 15">
    <name type="scientific">Candidatus Desulfolinea nitratireducens</name>
    <dbReference type="NCBI Taxonomy" id="2841698"/>
    <lineage>
        <taxon>Bacteria</taxon>
        <taxon>Bacillati</taxon>
        <taxon>Chloroflexota</taxon>
        <taxon>Anaerolineae</taxon>
        <taxon>Anaerolineales</taxon>
        <taxon>Anaerolineales incertae sedis</taxon>
        <taxon>Candidatus Desulfolinea</taxon>
    </lineage>
</organism>
<feature type="transmembrane region" description="Helical" evidence="12">
    <location>
        <begin position="277"/>
        <end position="297"/>
    </location>
</feature>
<comment type="caution">
    <text evidence="12">Lacks conserved residue(s) required for the propagation of feature annotation.</text>
</comment>
<keyword evidence="4 12" id="KW-0050">Antiport</keyword>
<dbReference type="Gene3D" id="3.30.70.120">
    <property type="match status" value="1"/>
</dbReference>
<keyword evidence="10 12" id="KW-0472">Membrane</keyword>
<dbReference type="Pfam" id="PF00999">
    <property type="entry name" value="Na_H_Exchanger"/>
    <property type="match status" value="1"/>
</dbReference>
<reference evidence="14 15" key="1">
    <citation type="submission" date="2020-08" db="EMBL/GenBank/DDBJ databases">
        <title>Bridging the membrane lipid divide: bacteria of the FCB group superphylum have the potential to synthesize archaeal ether lipids.</title>
        <authorList>
            <person name="Villanueva L."/>
            <person name="Von Meijenfeldt F.A.B."/>
            <person name="Westbye A.B."/>
            <person name="Yadav S."/>
            <person name="Hopmans E.C."/>
            <person name="Dutilh B.E."/>
            <person name="Sinninghe Damste J.S."/>
        </authorList>
    </citation>
    <scope>NUCLEOTIDE SEQUENCE [LARGE SCALE GENOMIC DNA]</scope>
    <source>
        <strain evidence="14">NIOZ-UU36</strain>
    </source>
</reference>
<comment type="function">
    <text evidence="12">Na(+)/H(+) antiporter that extrudes sodium in exchange for external protons.</text>
</comment>
<keyword evidence="11 12" id="KW-0739">Sodium transport</keyword>
<dbReference type="EMBL" id="JACNJN010000150">
    <property type="protein sequence ID" value="MBC8336279.1"/>
    <property type="molecule type" value="Genomic_DNA"/>
</dbReference>
<dbReference type="AlphaFoldDB" id="A0A8J6NQN8"/>
<dbReference type="GO" id="GO:0015386">
    <property type="term" value="F:potassium:proton antiporter activity"/>
    <property type="evidence" value="ECO:0007669"/>
    <property type="project" value="TreeGrafter"/>
</dbReference>
<dbReference type="InterPro" id="IPR006153">
    <property type="entry name" value="Cation/H_exchanger_TM"/>
</dbReference>
<feature type="transmembrane region" description="Helical" evidence="12">
    <location>
        <begin position="34"/>
        <end position="50"/>
    </location>
</feature>
<comment type="subcellular location">
    <subcellularLocation>
        <location evidence="1 12">Cell membrane</location>
        <topology evidence="1 12">Multi-pass membrane protein</topology>
    </subcellularLocation>
</comment>
<evidence type="ECO:0000256" key="2">
    <source>
        <dbReference type="ARBA" id="ARBA00007367"/>
    </source>
</evidence>
<protein>
    <submittedName>
        <fullName evidence="14">Na+/H+ antiporter</fullName>
    </submittedName>
</protein>
<dbReference type="InterPro" id="IPR015867">
    <property type="entry name" value="N-reg_PII/ATP_PRibTrfase_C"/>
</dbReference>
<dbReference type="GO" id="GO:0015385">
    <property type="term" value="F:sodium:proton antiporter activity"/>
    <property type="evidence" value="ECO:0007669"/>
    <property type="project" value="InterPro"/>
</dbReference>
<feature type="transmembrane region" description="Helical" evidence="12">
    <location>
        <begin position="88"/>
        <end position="111"/>
    </location>
</feature>
<evidence type="ECO:0000313" key="14">
    <source>
        <dbReference type="EMBL" id="MBC8336279.1"/>
    </source>
</evidence>
<dbReference type="Gene3D" id="6.10.140.1330">
    <property type="match status" value="1"/>
</dbReference>
<evidence type="ECO:0000256" key="9">
    <source>
        <dbReference type="ARBA" id="ARBA00023065"/>
    </source>
</evidence>
<keyword evidence="7 12" id="KW-1133">Transmembrane helix</keyword>
<evidence type="ECO:0000256" key="3">
    <source>
        <dbReference type="ARBA" id="ARBA00022448"/>
    </source>
</evidence>
<comment type="caution">
    <text evidence="14">The sequence shown here is derived from an EMBL/GenBank/DDBJ whole genome shotgun (WGS) entry which is preliminary data.</text>
</comment>
<feature type="transmembrane region" description="Helical" evidence="12">
    <location>
        <begin position="117"/>
        <end position="139"/>
    </location>
</feature>
<dbReference type="GO" id="GO:0051453">
    <property type="term" value="P:regulation of intracellular pH"/>
    <property type="evidence" value="ECO:0007669"/>
    <property type="project" value="TreeGrafter"/>
</dbReference>
<evidence type="ECO:0000256" key="5">
    <source>
        <dbReference type="ARBA" id="ARBA00022475"/>
    </source>
</evidence>
<proteinExistence type="inferred from homology"/>
<evidence type="ECO:0000256" key="1">
    <source>
        <dbReference type="ARBA" id="ARBA00004651"/>
    </source>
</evidence>